<evidence type="ECO:0000313" key="2">
    <source>
        <dbReference type="Proteomes" id="UP000184304"/>
    </source>
</evidence>
<dbReference type="AlphaFoldDB" id="A0A1L9MVF4"/>
<dbReference type="VEuPathDB" id="FungiDB:ASPTUDRAFT_46277"/>
<protein>
    <submittedName>
        <fullName evidence="1">Uncharacterized protein</fullName>
    </submittedName>
</protein>
<reference evidence="2" key="1">
    <citation type="journal article" date="2017" name="Genome Biol.">
        <title>Comparative genomics reveals high biological diversity and specific adaptations in the industrially and medically important fungal genus Aspergillus.</title>
        <authorList>
            <person name="de Vries R.P."/>
            <person name="Riley R."/>
            <person name="Wiebenga A."/>
            <person name="Aguilar-Osorio G."/>
            <person name="Amillis S."/>
            <person name="Uchima C.A."/>
            <person name="Anderluh G."/>
            <person name="Asadollahi M."/>
            <person name="Askin M."/>
            <person name="Barry K."/>
            <person name="Battaglia E."/>
            <person name="Bayram O."/>
            <person name="Benocci T."/>
            <person name="Braus-Stromeyer S.A."/>
            <person name="Caldana C."/>
            <person name="Canovas D."/>
            <person name="Cerqueira G.C."/>
            <person name="Chen F."/>
            <person name="Chen W."/>
            <person name="Choi C."/>
            <person name="Clum A."/>
            <person name="Dos Santos R.A."/>
            <person name="Damasio A.R."/>
            <person name="Diallinas G."/>
            <person name="Emri T."/>
            <person name="Fekete E."/>
            <person name="Flipphi M."/>
            <person name="Freyberg S."/>
            <person name="Gallo A."/>
            <person name="Gournas C."/>
            <person name="Habgood R."/>
            <person name="Hainaut M."/>
            <person name="Harispe M.L."/>
            <person name="Henrissat B."/>
            <person name="Hilden K.S."/>
            <person name="Hope R."/>
            <person name="Hossain A."/>
            <person name="Karabika E."/>
            <person name="Karaffa L."/>
            <person name="Karanyi Z."/>
            <person name="Krasevec N."/>
            <person name="Kuo A."/>
            <person name="Kusch H."/>
            <person name="LaButti K."/>
            <person name="Lagendijk E.L."/>
            <person name="Lapidus A."/>
            <person name="Levasseur A."/>
            <person name="Lindquist E."/>
            <person name="Lipzen A."/>
            <person name="Logrieco A.F."/>
            <person name="MacCabe A."/>
            <person name="Maekelae M.R."/>
            <person name="Malavazi I."/>
            <person name="Melin P."/>
            <person name="Meyer V."/>
            <person name="Mielnichuk N."/>
            <person name="Miskei M."/>
            <person name="Molnar A.P."/>
            <person name="Mule G."/>
            <person name="Ngan C.Y."/>
            <person name="Orejas M."/>
            <person name="Orosz E."/>
            <person name="Ouedraogo J.P."/>
            <person name="Overkamp K.M."/>
            <person name="Park H.-S."/>
            <person name="Perrone G."/>
            <person name="Piumi F."/>
            <person name="Punt P.J."/>
            <person name="Ram A.F."/>
            <person name="Ramon A."/>
            <person name="Rauscher S."/>
            <person name="Record E."/>
            <person name="Riano-Pachon D.M."/>
            <person name="Robert V."/>
            <person name="Roehrig J."/>
            <person name="Ruller R."/>
            <person name="Salamov A."/>
            <person name="Salih N.S."/>
            <person name="Samson R.A."/>
            <person name="Sandor E."/>
            <person name="Sanguinetti M."/>
            <person name="Schuetze T."/>
            <person name="Sepcic K."/>
            <person name="Shelest E."/>
            <person name="Sherlock G."/>
            <person name="Sophianopoulou V."/>
            <person name="Squina F.M."/>
            <person name="Sun H."/>
            <person name="Susca A."/>
            <person name="Todd R.B."/>
            <person name="Tsang A."/>
            <person name="Unkles S.E."/>
            <person name="van de Wiele N."/>
            <person name="van Rossen-Uffink D."/>
            <person name="Oliveira J.V."/>
            <person name="Vesth T.C."/>
            <person name="Visser J."/>
            <person name="Yu J.-H."/>
            <person name="Zhou M."/>
            <person name="Andersen M.R."/>
            <person name="Archer D.B."/>
            <person name="Baker S.E."/>
            <person name="Benoit I."/>
            <person name="Brakhage A.A."/>
            <person name="Braus G.H."/>
            <person name="Fischer R."/>
            <person name="Frisvad J.C."/>
            <person name="Goldman G.H."/>
            <person name="Houbraken J."/>
            <person name="Oakley B."/>
            <person name="Pocsi I."/>
            <person name="Scazzocchio C."/>
            <person name="Seiboth B."/>
            <person name="vanKuyk P.A."/>
            <person name="Wortman J."/>
            <person name="Dyer P.S."/>
            <person name="Grigoriev I.V."/>
        </authorList>
    </citation>
    <scope>NUCLEOTIDE SEQUENCE [LARGE SCALE GENOMIC DNA]</scope>
    <source>
        <strain evidence="2">CBS 134.48</strain>
    </source>
</reference>
<sequence>MIHPINTLIKDTNANTQLHEARTSLQHESATQLPSSSAANQVVTVQYHDIRDPHHRYCKYCARKVYH</sequence>
<evidence type="ECO:0000313" key="1">
    <source>
        <dbReference type="EMBL" id="OJI81021.1"/>
    </source>
</evidence>
<accession>A0A1L9MVF4</accession>
<organism evidence="1 2">
    <name type="scientific">Aspergillus tubingensis (strain CBS 134.48)</name>
    <dbReference type="NCBI Taxonomy" id="767770"/>
    <lineage>
        <taxon>Eukaryota</taxon>
        <taxon>Fungi</taxon>
        <taxon>Dikarya</taxon>
        <taxon>Ascomycota</taxon>
        <taxon>Pezizomycotina</taxon>
        <taxon>Eurotiomycetes</taxon>
        <taxon>Eurotiomycetidae</taxon>
        <taxon>Eurotiales</taxon>
        <taxon>Aspergillaceae</taxon>
        <taxon>Aspergillus</taxon>
        <taxon>Aspergillus subgen. Circumdati</taxon>
    </lineage>
</organism>
<keyword evidence="2" id="KW-1185">Reference proteome</keyword>
<gene>
    <name evidence="1" type="ORF">ASPTUDRAFT_46277</name>
</gene>
<proteinExistence type="predicted"/>
<dbReference type="Proteomes" id="UP000184304">
    <property type="component" value="Unassembled WGS sequence"/>
</dbReference>
<name>A0A1L9MVF4_ASPTC</name>
<dbReference type="EMBL" id="KV878206">
    <property type="protein sequence ID" value="OJI81021.1"/>
    <property type="molecule type" value="Genomic_DNA"/>
</dbReference>